<dbReference type="GeneID" id="95420780"/>
<dbReference type="GO" id="GO:0015288">
    <property type="term" value="F:porin activity"/>
    <property type="evidence" value="ECO:0007669"/>
    <property type="project" value="TreeGrafter"/>
</dbReference>
<keyword evidence="3" id="KW-0614">Plasmid</keyword>
<dbReference type="EMBL" id="CP002506">
    <property type="protein sequence ID" value="ADW76044.1"/>
    <property type="molecule type" value="Genomic_DNA"/>
</dbReference>
<dbReference type="Proteomes" id="UP001598201">
    <property type="component" value="Unassembled WGS sequence"/>
</dbReference>
<dbReference type="PANTHER" id="PTHR38105:SF5">
    <property type="entry name" value="OUTER MEMBRANE PROTEIN"/>
    <property type="match status" value="1"/>
</dbReference>
<dbReference type="HOGENOM" id="CLU_081853_0_0_6"/>
<dbReference type="InterPro" id="IPR053713">
    <property type="entry name" value="Bact_OM_Channel_sf"/>
</dbReference>
<dbReference type="SUPFAM" id="SSF56935">
    <property type="entry name" value="Porins"/>
    <property type="match status" value="1"/>
</dbReference>
<dbReference type="EMBL" id="JBHUCJ010000042">
    <property type="protein sequence ID" value="MFD3225121.1"/>
    <property type="molecule type" value="Genomic_DNA"/>
</dbReference>
<geneLocation type="plasmid" evidence="3 5">
    <name>pRAHAQ01</name>
</geneLocation>
<evidence type="ECO:0000313" key="4">
    <source>
        <dbReference type="EMBL" id="MFD3225121.1"/>
    </source>
</evidence>
<dbReference type="Gene3D" id="2.40.160.40">
    <property type="entry name" value="monomeric porin ompg"/>
    <property type="match status" value="1"/>
</dbReference>
<organism evidence="3 5">
    <name type="scientific">Rahnella sp. (strain Y9602)</name>
    <dbReference type="NCBI Taxonomy" id="2703885"/>
    <lineage>
        <taxon>Bacteria</taxon>
        <taxon>Pseudomonadati</taxon>
        <taxon>Pseudomonadota</taxon>
        <taxon>Gammaproteobacteria</taxon>
        <taxon>Enterobacterales</taxon>
        <taxon>Yersiniaceae</taxon>
        <taxon>Rahnella</taxon>
    </lineage>
</organism>
<reference evidence="5" key="1">
    <citation type="submission" date="2011-01" db="EMBL/GenBank/DDBJ databases">
        <title>Complete sequence of plasmid1 of Rahnella sp. Y9602.</title>
        <authorList>
            <consortium name="US DOE Joint Genome Institute"/>
            <person name="Lucas S."/>
            <person name="Copeland A."/>
            <person name="Lapidus A."/>
            <person name="Cheng J.-F."/>
            <person name="Goodwin L."/>
            <person name="Pitluck S."/>
            <person name="Lu M."/>
            <person name="Detter J.C."/>
            <person name="Han C."/>
            <person name="Tapia R."/>
            <person name="Land M."/>
            <person name="Hauser L."/>
            <person name="Kyrpides N."/>
            <person name="Ivanova N."/>
            <person name="Ovchinnikova G."/>
            <person name="Pagani I."/>
            <person name="Sobecky P.A."/>
            <person name="Martinez R.J."/>
            <person name="Woyke T."/>
        </authorList>
    </citation>
    <scope>NUCLEOTIDE SEQUENCE [LARGE SCALE GENOMIC DNA]</scope>
    <source>
        <strain evidence="5">Y9602</strain>
        <plasmid evidence="5">pRAHAQ01</plasmid>
    </source>
</reference>
<reference evidence="4 6" key="3">
    <citation type="submission" date="2024-09" db="EMBL/GenBank/DDBJ databases">
        <title>Genomes of Rahnella.</title>
        <authorList>
            <person name="Mnguni F.C."/>
            <person name="Shin G.Y."/>
            <person name="Coutinho T."/>
        </authorList>
    </citation>
    <scope>NUCLEOTIDE SEQUENCE [LARGE SCALE GENOMIC DNA]</scope>
    <source>
        <strain evidence="4 6">20WA0057</strain>
    </source>
</reference>
<dbReference type="GO" id="GO:0015772">
    <property type="term" value="P:oligosaccharide transport"/>
    <property type="evidence" value="ECO:0007669"/>
    <property type="project" value="TreeGrafter"/>
</dbReference>
<dbReference type="OrthoDB" id="5817226at2"/>
<name>A0A0H3FG52_RAHSY</name>
<evidence type="ECO:0000313" key="6">
    <source>
        <dbReference type="Proteomes" id="UP001598201"/>
    </source>
</evidence>
<evidence type="ECO:0000313" key="3">
    <source>
        <dbReference type="EMBL" id="ADW76044.1"/>
    </source>
</evidence>
<feature type="signal peptide" evidence="2">
    <location>
        <begin position="1"/>
        <end position="20"/>
    </location>
</feature>
<evidence type="ECO:0000256" key="1">
    <source>
        <dbReference type="ARBA" id="ARBA00022729"/>
    </source>
</evidence>
<dbReference type="Pfam" id="PF06178">
    <property type="entry name" value="KdgM"/>
    <property type="match status" value="1"/>
</dbReference>
<dbReference type="eggNOG" id="COG1452">
    <property type="taxonomic scope" value="Bacteria"/>
</dbReference>
<dbReference type="RefSeq" id="WP_013577725.1">
    <property type="nucleotide sequence ID" value="NC_015062.1"/>
</dbReference>
<accession>A0A0H3FG52</accession>
<keyword evidence="1 2" id="KW-0732">Signal</keyword>
<feature type="chain" id="PRO_5002608946" evidence="2">
    <location>
        <begin position="21"/>
        <end position="226"/>
    </location>
</feature>
<gene>
    <name evidence="3" type="ordered locus">Rahaq_4459</name>
    <name evidence="4" type="ORF">ACFPK4_16400</name>
</gene>
<dbReference type="GO" id="GO:0009279">
    <property type="term" value="C:cell outer membrane"/>
    <property type="evidence" value="ECO:0007669"/>
    <property type="project" value="TreeGrafter"/>
</dbReference>
<proteinExistence type="predicted"/>
<dbReference type="InterPro" id="IPR009331">
    <property type="entry name" value="Oligogalacturonate-sp_porin"/>
</dbReference>
<evidence type="ECO:0000313" key="5">
    <source>
        <dbReference type="Proteomes" id="UP000007257"/>
    </source>
</evidence>
<keyword evidence="6" id="KW-1185">Reference proteome</keyword>
<dbReference type="Proteomes" id="UP000007257">
    <property type="component" value="Plasmid pRAHAQ01"/>
</dbReference>
<protein>
    <submittedName>
        <fullName evidence="3 4">Oligogalacturonate-specific porin</fullName>
    </submittedName>
</protein>
<dbReference type="PANTHER" id="PTHR38105">
    <property type="entry name" value="OUTER MEMBRANE PROTEIN-RELATED-RELATED"/>
    <property type="match status" value="1"/>
</dbReference>
<sequence precursor="true">MKNSRLMICGLLLASASSQAVTIDLRHEWLDDSKQHKDRALVSHRFANGFGFSLEAKWKSGGDNENKPFNNLVDNGTESTISYQVKVTPEVFVQPGFTLESSSDSSIYKPFLTAGYTFDSGIYFNARYRYEYTRYTKENTEDRKTNRGEIWLGYRLADWRFEYNYIYKHSDQILYDNDKWDYEQDLKVAYNINKQWTPYAEIGDVSVRKTTDERQTRLRLGIQYNF</sequence>
<dbReference type="KEGG" id="rah:Rahaq_4459"/>
<dbReference type="AlphaFoldDB" id="A0A0H3FG52"/>
<evidence type="ECO:0000256" key="2">
    <source>
        <dbReference type="SAM" id="SignalP"/>
    </source>
</evidence>
<reference evidence="3 5" key="2">
    <citation type="journal article" date="2012" name="J. Bacteriol.">
        <title>Complete Genome Sequence of Rahnella sp. Strain Y9602, a Gammaproteobacterium Isolate from Metal- and Radionuclide-Contaminated Soil.</title>
        <authorList>
            <person name="Martinez R.J."/>
            <person name="Bruce D."/>
            <person name="Detter C."/>
            <person name="Goodwin L.A."/>
            <person name="Han J."/>
            <person name="Han C.S."/>
            <person name="Held B."/>
            <person name="Land M.L."/>
            <person name="Mikhailova N."/>
            <person name="Nolan M."/>
            <person name="Pennacchio L."/>
            <person name="Pitluck S."/>
            <person name="Tapia R."/>
            <person name="Woyke T."/>
            <person name="Sobecky P.A."/>
        </authorList>
    </citation>
    <scope>NUCLEOTIDE SEQUENCE [LARGE SCALE GENOMIC DNA]</scope>
    <source>
        <strain evidence="3 5">Y9602</strain>
        <plasmid evidence="3 5">pRAHAQ01</plasmid>
    </source>
</reference>